<organism evidence="2 3">
    <name type="scientific">Saccharopolyspora spinosa</name>
    <dbReference type="NCBI Taxonomy" id="60894"/>
    <lineage>
        <taxon>Bacteria</taxon>
        <taxon>Bacillati</taxon>
        <taxon>Actinomycetota</taxon>
        <taxon>Actinomycetes</taxon>
        <taxon>Pseudonocardiales</taxon>
        <taxon>Pseudonocardiaceae</taxon>
        <taxon>Saccharopolyspora</taxon>
    </lineage>
</organism>
<protein>
    <submittedName>
        <fullName evidence="2">Uncharacterized protein</fullName>
    </submittedName>
</protein>
<evidence type="ECO:0000313" key="3">
    <source>
        <dbReference type="Proteomes" id="UP000233786"/>
    </source>
</evidence>
<evidence type="ECO:0000256" key="1">
    <source>
        <dbReference type="SAM" id="MobiDB-lite"/>
    </source>
</evidence>
<evidence type="ECO:0000313" key="2">
    <source>
        <dbReference type="EMBL" id="PKW15603.1"/>
    </source>
</evidence>
<dbReference type="EMBL" id="PJNB01000001">
    <property type="protein sequence ID" value="PKW15603.1"/>
    <property type="molecule type" value="Genomic_DNA"/>
</dbReference>
<dbReference type="AlphaFoldDB" id="A0A2N3XY42"/>
<feature type="region of interest" description="Disordered" evidence="1">
    <location>
        <begin position="1"/>
        <end position="22"/>
    </location>
</feature>
<reference evidence="2" key="1">
    <citation type="submission" date="2017-12" db="EMBL/GenBank/DDBJ databases">
        <title>Sequencing the genomes of 1000 Actinobacteria strains.</title>
        <authorList>
            <person name="Klenk H.-P."/>
        </authorList>
    </citation>
    <scope>NUCLEOTIDE SEQUENCE [LARGE SCALE GENOMIC DNA]</scope>
    <source>
        <strain evidence="2">DSM 44228</strain>
    </source>
</reference>
<sequence>MIRSGTGVKANFDRLRQPKAPIPRNIRRRIRAPAGCCG</sequence>
<proteinExistence type="predicted"/>
<keyword evidence="3" id="KW-1185">Reference proteome</keyword>
<accession>A0A2N3XY42</accession>
<dbReference type="Proteomes" id="UP000233786">
    <property type="component" value="Unassembled WGS sequence"/>
</dbReference>
<gene>
    <name evidence="2" type="ORF">A8926_3340</name>
</gene>
<name>A0A2N3XY42_SACSN</name>
<comment type="caution">
    <text evidence="2">The sequence shown here is derived from an EMBL/GenBank/DDBJ whole genome shotgun (WGS) entry which is preliminary data.</text>
</comment>